<dbReference type="Proteomes" id="UP000189004">
    <property type="component" value="Unassembled WGS sequence"/>
</dbReference>
<dbReference type="EMBL" id="MCOK01000001">
    <property type="protein sequence ID" value="OOC56648.1"/>
    <property type="molecule type" value="Genomic_DNA"/>
</dbReference>
<dbReference type="STRING" id="501010.NOSIN_24775"/>
<gene>
    <name evidence="2" type="ORF">NOSIN_24775</name>
</gene>
<sequence length="94" mass="10350">MKFDVVEPSDEQAVLGEEEAAEAEELPRGVHPKLAQASRRMRARVRDDLATLHASLGRLNEHVQIAQRRELDDAPAGPPPTNFRAAAFSRPGAR</sequence>
<feature type="region of interest" description="Disordered" evidence="1">
    <location>
        <begin position="71"/>
        <end position="94"/>
    </location>
</feature>
<dbReference type="AlphaFoldDB" id="A0A1V3C7L2"/>
<evidence type="ECO:0000256" key="1">
    <source>
        <dbReference type="SAM" id="MobiDB-lite"/>
    </source>
</evidence>
<reference evidence="3" key="1">
    <citation type="submission" date="2016-08" db="EMBL/GenBank/DDBJ databases">
        <authorList>
            <person name="Tokovenko B."/>
            <person name="Kalinowski J."/>
        </authorList>
    </citation>
    <scope>NUCLEOTIDE SEQUENCE [LARGE SCALE GENOMIC DNA]</scope>
    <source>
        <strain evidence="3">UTMC102</strain>
    </source>
</reference>
<keyword evidence="3" id="KW-1185">Reference proteome</keyword>
<feature type="region of interest" description="Disordered" evidence="1">
    <location>
        <begin position="1"/>
        <end position="37"/>
    </location>
</feature>
<evidence type="ECO:0000313" key="3">
    <source>
        <dbReference type="Proteomes" id="UP000189004"/>
    </source>
</evidence>
<organism evidence="2 3">
    <name type="scientific">Nocardiopsis sinuspersici</name>
    <dbReference type="NCBI Taxonomy" id="501010"/>
    <lineage>
        <taxon>Bacteria</taxon>
        <taxon>Bacillati</taxon>
        <taxon>Actinomycetota</taxon>
        <taxon>Actinomycetes</taxon>
        <taxon>Streptosporangiales</taxon>
        <taxon>Nocardiopsidaceae</taxon>
        <taxon>Nocardiopsis</taxon>
    </lineage>
</organism>
<dbReference type="RefSeq" id="WP_077693090.1">
    <property type="nucleotide sequence ID" value="NZ_MCOK01000001.1"/>
</dbReference>
<dbReference type="OrthoDB" id="3432316at2"/>
<accession>A0A1V3C7L2</accession>
<protein>
    <submittedName>
        <fullName evidence="2">Uncharacterized protein</fullName>
    </submittedName>
</protein>
<comment type="caution">
    <text evidence="2">The sequence shown here is derived from an EMBL/GenBank/DDBJ whole genome shotgun (WGS) entry which is preliminary data.</text>
</comment>
<evidence type="ECO:0000313" key="2">
    <source>
        <dbReference type="EMBL" id="OOC56648.1"/>
    </source>
</evidence>
<proteinExistence type="predicted"/>
<name>A0A1V3C7L2_9ACTN</name>